<evidence type="ECO:0000256" key="1">
    <source>
        <dbReference type="SAM" id="Phobius"/>
    </source>
</evidence>
<sequence>MLAAAGAVVFAIAYLINVTSTHTDAAFTPFSLVIAGLCLVALHFAGVGTGWSYSTRRRRRR</sequence>
<proteinExistence type="predicted"/>
<comment type="caution">
    <text evidence="2">The sequence shown here is derived from an EMBL/GenBank/DDBJ whole genome shotgun (WGS) entry which is preliminary data.</text>
</comment>
<accession>A0ABX0ZLV5</accession>
<keyword evidence="3" id="KW-1185">Reference proteome</keyword>
<gene>
    <name evidence="2" type="ORF">HCN08_10305</name>
</gene>
<evidence type="ECO:0008006" key="4">
    <source>
        <dbReference type="Google" id="ProtNLM"/>
    </source>
</evidence>
<keyword evidence="1" id="KW-0472">Membrane</keyword>
<keyword evidence="1" id="KW-0812">Transmembrane</keyword>
<name>A0ABX0ZLV5_9ACTN</name>
<dbReference type="Proteomes" id="UP000734511">
    <property type="component" value="Unassembled WGS sequence"/>
</dbReference>
<keyword evidence="1" id="KW-1133">Transmembrane helix</keyword>
<organism evidence="2 3">
    <name type="scientific">Actinacidiphila epipremni</name>
    <dbReference type="NCBI Taxonomy" id="2053013"/>
    <lineage>
        <taxon>Bacteria</taxon>
        <taxon>Bacillati</taxon>
        <taxon>Actinomycetota</taxon>
        <taxon>Actinomycetes</taxon>
        <taxon>Kitasatosporales</taxon>
        <taxon>Streptomycetaceae</taxon>
        <taxon>Actinacidiphila</taxon>
    </lineage>
</organism>
<dbReference type="EMBL" id="JAATEJ010000006">
    <property type="protein sequence ID" value="NJP43792.1"/>
    <property type="molecule type" value="Genomic_DNA"/>
</dbReference>
<dbReference type="RefSeq" id="WP_167982666.1">
    <property type="nucleotide sequence ID" value="NZ_JAATEJ010000006.1"/>
</dbReference>
<evidence type="ECO:0000313" key="3">
    <source>
        <dbReference type="Proteomes" id="UP000734511"/>
    </source>
</evidence>
<feature type="transmembrane region" description="Helical" evidence="1">
    <location>
        <begin position="31"/>
        <end position="53"/>
    </location>
</feature>
<reference evidence="2 3" key="1">
    <citation type="submission" date="2020-03" db="EMBL/GenBank/DDBJ databases">
        <title>WGS of actinomycetes isolated from Thailand.</title>
        <authorList>
            <person name="Thawai C."/>
        </authorList>
    </citation>
    <scope>NUCLEOTIDE SEQUENCE [LARGE SCALE GENOMIC DNA]</scope>
    <source>
        <strain evidence="2 3">PRB2-1</strain>
    </source>
</reference>
<evidence type="ECO:0000313" key="2">
    <source>
        <dbReference type="EMBL" id="NJP43792.1"/>
    </source>
</evidence>
<protein>
    <recommendedName>
        <fullName evidence="4">MHYT domain-containing protein</fullName>
    </recommendedName>
</protein>